<accession>A0AA39FHI7</accession>
<evidence type="ECO:0000256" key="1">
    <source>
        <dbReference type="SAM" id="MobiDB-lite"/>
    </source>
</evidence>
<feature type="compositionally biased region" description="Acidic residues" evidence="1">
    <location>
        <begin position="90"/>
        <end position="106"/>
    </location>
</feature>
<name>A0AA39FHI7_9HYME</name>
<keyword evidence="3" id="KW-1185">Reference proteome</keyword>
<evidence type="ECO:0000313" key="2">
    <source>
        <dbReference type="EMBL" id="KAK0169694.1"/>
    </source>
</evidence>
<reference evidence="2" key="1">
    <citation type="journal article" date="2023" name="bioRxiv">
        <title>Scaffold-level genome assemblies of two parasitoid biocontrol wasps reveal the parthenogenesis mechanism and an associated novel virus.</title>
        <authorList>
            <person name="Inwood S."/>
            <person name="Skelly J."/>
            <person name="Guhlin J."/>
            <person name="Harrop T."/>
            <person name="Goldson S."/>
            <person name="Dearden P."/>
        </authorList>
    </citation>
    <scope>NUCLEOTIDE SEQUENCE</scope>
    <source>
        <strain evidence="2">Irish</strain>
        <tissue evidence="2">Whole body</tissue>
    </source>
</reference>
<feature type="region of interest" description="Disordered" evidence="1">
    <location>
        <begin position="44"/>
        <end position="68"/>
    </location>
</feature>
<gene>
    <name evidence="2" type="ORF">PV328_010339</name>
</gene>
<evidence type="ECO:0000313" key="3">
    <source>
        <dbReference type="Proteomes" id="UP001168990"/>
    </source>
</evidence>
<sequence>MPPRKSSESYSIKNIDQILHVSLVRLNIPESKSSESKINNLHKNFNSVTNNSHDPGDDSDYDSHSSSSNISTFSNQSWFIDEGQPVTETSESDECMTDDSDDSEDSIIESIKRCAKKRKTDGKETKTSKKIRWTEYEINTTSTVFEHNLTNMKLPSSHEIREFLKNHPKIIRTEAQIRTWIHNQYKVRQQRSRY</sequence>
<proteinExistence type="predicted"/>
<protein>
    <submittedName>
        <fullName evidence="2">Uncharacterized protein</fullName>
    </submittedName>
</protein>
<dbReference type="Proteomes" id="UP001168990">
    <property type="component" value="Unassembled WGS sequence"/>
</dbReference>
<reference evidence="2" key="2">
    <citation type="submission" date="2023-03" db="EMBL/GenBank/DDBJ databases">
        <authorList>
            <person name="Inwood S.N."/>
            <person name="Skelly J.G."/>
            <person name="Guhlin J."/>
            <person name="Harrop T.W.R."/>
            <person name="Goldson S.G."/>
            <person name="Dearden P.K."/>
        </authorList>
    </citation>
    <scope>NUCLEOTIDE SEQUENCE</scope>
    <source>
        <strain evidence="2">Irish</strain>
        <tissue evidence="2">Whole body</tissue>
    </source>
</reference>
<organism evidence="2 3">
    <name type="scientific">Microctonus aethiopoides</name>
    <dbReference type="NCBI Taxonomy" id="144406"/>
    <lineage>
        <taxon>Eukaryota</taxon>
        <taxon>Metazoa</taxon>
        <taxon>Ecdysozoa</taxon>
        <taxon>Arthropoda</taxon>
        <taxon>Hexapoda</taxon>
        <taxon>Insecta</taxon>
        <taxon>Pterygota</taxon>
        <taxon>Neoptera</taxon>
        <taxon>Endopterygota</taxon>
        <taxon>Hymenoptera</taxon>
        <taxon>Apocrita</taxon>
        <taxon>Ichneumonoidea</taxon>
        <taxon>Braconidae</taxon>
        <taxon>Euphorinae</taxon>
        <taxon>Microctonus</taxon>
    </lineage>
</organism>
<feature type="region of interest" description="Disordered" evidence="1">
    <location>
        <begin position="85"/>
        <end position="106"/>
    </location>
</feature>
<dbReference type="AlphaFoldDB" id="A0AA39FHI7"/>
<comment type="caution">
    <text evidence="2">The sequence shown here is derived from an EMBL/GenBank/DDBJ whole genome shotgun (WGS) entry which is preliminary data.</text>
</comment>
<dbReference type="EMBL" id="JAQQBS010000004">
    <property type="protein sequence ID" value="KAK0169694.1"/>
    <property type="molecule type" value="Genomic_DNA"/>
</dbReference>